<feature type="compositionally biased region" description="Low complexity" evidence="1">
    <location>
        <begin position="72"/>
        <end position="85"/>
    </location>
</feature>
<keyword evidence="3" id="KW-1185">Reference proteome</keyword>
<dbReference type="Proteomes" id="UP000256964">
    <property type="component" value="Unassembled WGS sequence"/>
</dbReference>
<dbReference type="EMBL" id="KZ857474">
    <property type="protein sequence ID" value="RDX42905.1"/>
    <property type="molecule type" value="Genomic_DNA"/>
</dbReference>
<organism evidence="2 3">
    <name type="scientific">Lentinus brumalis</name>
    <dbReference type="NCBI Taxonomy" id="2498619"/>
    <lineage>
        <taxon>Eukaryota</taxon>
        <taxon>Fungi</taxon>
        <taxon>Dikarya</taxon>
        <taxon>Basidiomycota</taxon>
        <taxon>Agaricomycotina</taxon>
        <taxon>Agaricomycetes</taxon>
        <taxon>Polyporales</taxon>
        <taxon>Polyporaceae</taxon>
        <taxon>Lentinus</taxon>
    </lineage>
</organism>
<name>A0A371CRI6_9APHY</name>
<proteinExistence type="predicted"/>
<evidence type="ECO:0000313" key="3">
    <source>
        <dbReference type="Proteomes" id="UP000256964"/>
    </source>
</evidence>
<feature type="region of interest" description="Disordered" evidence="1">
    <location>
        <begin position="134"/>
        <end position="153"/>
    </location>
</feature>
<feature type="compositionally biased region" description="Basic and acidic residues" evidence="1">
    <location>
        <begin position="140"/>
        <end position="149"/>
    </location>
</feature>
<dbReference type="AlphaFoldDB" id="A0A371CRI6"/>
<accession>A0A371CRI6</accession>
<feature type="region of interest" description="Disordered" evidence="1">
    <location>
        <begin position="62"/>
        <end position="124"/>
    </location>
</feature>
<gene>
    <name evidence="2" type="ORF">OH76DRAFT_1422243</name>
</gene>
<evidence type="ECO:0000313" key="2">
    <source>
        <dbReference type="EMBL" id="RDX42905.1"/>
    </source>
</evidence>
<reference evidence="2 3" key="1">
    <citation type="journal article" date="2018" name="Biotechnol. Biofuels">
        <title>Integrative visual omics of the white-rot fungus Polyporus brumalis exposes the biotechnological potential of its oxidative enzymes for delignifying raw plant biomass.</title>
        <authorList>
            <person name="Miyauchi S."/>
            <person name="Rancon A."/>
            <person name="Drula E."/>
            <person name="Hage H."/>
            <person name="Chaduli D."/>
            <person name="Favel A."/>
            <person name="Grisel S."/>
            <person name="Henrissat B."/>
            <person name="Herpoel-Gimbert I."/>
            <person name="Ruiz-Duenas F.J."/>
            <person name="Chevret D."/>
            <person name="Hainaut M."/>
            <person name="Lin J."/>
            <person name="Wang M."/>
            <person name="Pangilinan J."/>
            <person name="Lipzen A."/>
            <person name="Lesage-Meessen L."/>
            <person name="Navarro D."/>
            <person name="Riley R."/>
            <person name="Grigoriev I.V."/>
            <person name="Zhou S."/>
            <person name="Raouche S."/>
            <person name="Rosso M.N."/>
        </authorList>
    </citation>
    <scope>NUCLEOTIDE SEQUENCE [LARGE SCALE GENOMIC DNA]</scope>
    <source>
        <strain evidence="2 3">BRFM 1820</strain>
    </source>
</reference>
<protein>
    <submittedName>
        <fullName evidence="2">Uncharacterized protein</fullName>
    </submittedName>
</protein>
<sequence length="325" mass="34788">MLPAAGLPSPVAEVFTSVEAFVAWASTKRQESLRVEVAASTFDGHRNHLCAIPNIAELIISDDSSKTPRTDPQTSSTSSNLPSPTQAGPPTAPQLHRPDATELSGCSPHTSVPCSPAGTSSPRPSAVVIRARTLLPPPPDSRHDHHRPSSEAADAQKCVFRGLRSLSGPIHVLHQCRDLFGGGIQELAVQVPPGTLSQDALARVLVETMGALKPAKDLRIEIPEERLKALYDAFRRIGIGKISVSLSHLTVILAGGRRSSLALPKQPAGDSLQADVCTRTKPTLDTESEHTIQDAVGEVNRKLLWILQREDPQRKIVVSCSTIST</sequence>
<feature type="compositionally biased region" description="Polar residues" evidence="1">
    <location>
        <begin position="107"/>
        <end position="123"/>
    </location>
</feature>
<evidence type="ECO:0000256" key="1">
    <source>
        <dbReference type="SAM" id="MobiDB-lite"/>
    </source>
</evidence>